<dbReference type="InterPro" id="IPR031142">
    <property type="entry name" value="SPX_prot"/>
</dbReference>
<dbReference type="OrthoDB" id="6493944at2759"/>
<name>A0A9D3V880_9ROSI</name>
<organism evidence="2 3">
    <name type="scientific">Gossypium stocksii</name>
    <dbReference type="NCBI Taxonomy" id="47602"/>
    <lineage>
        <taxon>Eukaryota</taxon>
        <taxon>Viridiplantae</taxon>
        <taxon>Streptophyta</taxon>
        <taxon>Embryophyta</taxon>
        <taxon>Tracheophyta</taxon>
        <taxon>Spermatophyta</taxon>
        <taxon>Magnoliopsida</taxon>
        <taxon>eudicotyledons</taxon>
        <taxon>Gunneridae</taxon>
        <taxon>Pentapetalae</taxon>
        <taxon>rosids</taxon>
        <taxon>malvids</taxon>
        <taxon>Malvales</taxon>
        <taxon>Malvaceae</taxon>
        <taxon>Malvoideae</taxon>
        <taxon>Gossypium</taxon>
    </lineage>
</organism>
<feature type="domain" description="SPX" evidence="1">
    <location>
        <begin position="1"/>
        <end position="143"/>
    </location>
</feature>
<sequence>MKFGKRLKQKIEETFPTWRDQFLCYKELKKFIKLISSALPVVAKPTKYGNAEAEFMYMLNNEIDKFNAFFMEQEEDFIIRHKELQQRIKRVTDKWSSNGSRTEYNDEMGEIRKDIVDFHGEMVLFRELQQHQFHGVGKDIEEI</sequence>
<dbReference type="PANTHER" id="PTHR45978">
    <property type="entry name" value="SPX DOMAIN-CONTAINING PROTEIN 3"/>
    <property type="match status" value="1"/>
</dbReference>
<keyword evidence="3" id="KW-1185">Reference proteome</keyword>
<dbReference type="GO" id="GO:0016036">
    <property type="term" value="P:cellular response to phosphate starvation"/>
    <property type="evidence" value="ECO:0007669"/>
    <property type="project" value="InterPro"/>
</dbReference>
<dbReference type="CDD" id="cd14481">
    <property type="entry name" value="SPX_AtSPX1_like"/>
    <property type="match status" value="1"/>
</dbReference>
<evidence type="ECO:0000313" key="3">
    <source>
        <dbReference type="Proteomes" id="UP000828251"/>
    </source>
</evidence>
<protein>
    <recommendedName>
        <fullName evidence="1">SPX domain-containing protein</fullName>
    </recommendedName>
</protein>
<dbReference type="EMBL" id="JAIQCV010000008">
    <property type="protein sequence ID" value="KAH1073433.1"/>
    <property type="molecule type" value="Genomic_DNA"/>
</dbReference>
<dbReference type="InterPro" id="IPR004331">
    <property type="entry name" value="SPX_dom"/>
</dbReference>
<accession>A0A9D3V880</accession>
<dbReference type="PANTHER" id="PTHR45978:SF2">
    <property type="entry name" value="SPX DOMAIN-CONTAINING PROTEIN 3"/>
    <property type="match status" value="1"/>
</dbReference>
<dbReference type="PROSITE" id="PS51382">
    <property type="entry name" value="SPX"/>
    <property type="match status" value="1"/>
</dbReference>
<gene>
    <name evidence="2" type="ORF">J1N35_025761</name>
</gene>
<evidence type="ECO:0000259" key="1">
    <source>
        <dbReference type="PROSITE" id="PS51382"/>
    </source>
</evidence>
<proteinExistence type="predicted"/>
<dbReference type="AlphaFoldDB" id="A0A9D3V880"/>
<evidence type="ECO:0000313" key="2">
    <source>
        <dbReference type="EMBL" id="KAH1073433.1"/>
    </source>
</evidence>
<dbReference type="Proteomes" id="UP000828251">
    <property type="component" value="Unassembled WGS sequence"/>
</dbReference>
<reference evidence="2 3" key="1">
    <citation type="journal article" date="2021" name="Plant Biotechnol. J.">
        <title>Multi-omics assisted identification of the key and species-specific regulatory components of drought-tolerant mechanisms in Gossypium stocksii.</title>
        <authorList>
            <person name="Yu D."/>
            <person name="Ke L."/>
            <person name="Zhang D."/>
            <person name="Wu Y."/>
            <person name="Sun Y."/>
            <person name="Mei J."/>
            <person name="Sun J."/>
            <person name="Sun Y."/>
        </authorList>
    </citation>
    <scope>NUCLEOTIDE SEQUENCE [LARGE SCALE GENOMIC DNA]</scope>
    <source>
        <strain evidence="3">cv. E1</strain>
        <tissue evidence="2">Leaf</tissue>
    </source>
</reference>
<comment type="caution">
    <text evidence="2">The sequence shown here is derived from an EMBL/GenBank/DDBJ whole genome shotgun (WGS) entry which is preliminary data.</text>
</comment>
<dbReference type="Pfam" id="PF03105">
    <property type="entry name" value="SPX"/>
    <property type="match status" value="1"/>
</dbReference>